<reference evidence="2 3" key="1">
    <citation type="submission" date="2016-10" db="EMBL/GenBank/DDBJ databases">
        <title>Arsenicibacter rosenii gen. nov., sp. nov., an efficient arsenic-methylating bacterium isolated from an arsenic-contaminated paddy soil.</title>
        <authorList>
            <person name="Huang K."/>
        </authorList>
    </citation>
    <scope>NUCLEOTIDE SEQUENCE [LARGE SCALE GENOMIC DNA]</scope>
    <source>
        <strain evidence="2 3">SM-1</strain>
    </source>
</reference>
<comment type="caution">
    <text evidence="2">The sequence shown here is derived from an EMBL/GenBank/DDBJ whole genome shotgun (WGS) entry which is preliminary data.</text>
</comment>
<evidence type="ECO:0000256" key="1">
    <source>
        <dbReference type="SAM" id="Phobius"/>
    </source>
</evidence>
<evidence type="ECO:0000313" key="2">
    <source>
        <dbReference type="EMBL" id="OIN55753.1"/>
    </source>
</evidence>
<dbReference type="AlphaFoldDB" id="A0A1S2VAM9"/>
<protein>
    <recommendedName>
        <fullName evidence="4">ABC transmembrane type-1 domain-containing protein</fullName>
    </recommendedName>
</protein>
<evidence type="ECO:0000313" key="3">
    <source>
        <dbReference type="Proteomes" id="UP000181790"/>
    </source>
</evidence>
<keyword evidence="1" id="KW-0812">Transmembrane</keyword>
<name>A0A1S2VAM9_9BACT</name>
<keyword evidence="1" id="KW-1133">Transmembrane helix</keyword>
<proteinExistence type="predicted"/>
<dbReference type="Proteomes" id="UP000181790">
    <property type="component" value="Unassembled WGS sequence"/>
</dbReference>
<evidence type="ECO:0008006" key="4">
    <source>
        <dbReference type="Google" id="ProtNLM"/>
    </source>
</evidence>
<accession>A0A1S2VAM9</accession>
<organism evidence="2 3">
    <name type="scientific">Arsenicibacter rosenii</name>
    <dbReference type="NCBI Taxonomy" id="1750698"/>
    <lineage>
        <taxon>Bacteria</taxon>
        <taxon>Pseudomonadati</taxon>
        <taxon>Bacteroidota</taxon>
        <taxon>Cytophagia</taxon>
        <taxon>Cytophagales</taxon>
        <taxon>Spirosomataceae</taxon>
        <taxon>Arsenicibacter</taxon>
    </lineage>
</organism>
<feature type="transmembrane region" description="Helical" evidence="1">
    <location>
        <begin position="69"/>
        <end position="94"/>
    </location>
</feature>
<keyword evidence="1" id="KW-0472">Membrane</keyword>
<gene>
    <name evidence="2" type="ORF">BLX24_28470</name>
</gene>
<dbReference type="RefSeq" id="WP_071506638.1">
    <property type="nucleotide sequence ID" value="NZ_MORL01000038.1"/>
</dbReference>
<keyword evidence="3" id="KW-1185">Reference proteome</keyword>
<dbReference type="EMBL" id="MORL01000038">
    <property type="protein sequence ID" value="OIN55753.1"/>
    <property type="molecule type" value="Genomic_DNA"/>
</dbReference>
<sequence length="98" mass="10899">MKLSKHSVGPRKPYTPTPISSSLLLFRMAFSLLWQAVREGLTSLLLHLSYIIFEPVTQLLFGRHSTREYIMLAIQVTAIIAGAFIVGSLIVLGICELL</sequence>